<organism evidence="1 2">
    <name type="scientific">Olivibacter oleidegradans</name>
    <dbReference type="NCBI Taxonomy" id="760123"/>
    <lineage>
        <taxon>Bacteria</taxon>
        <taxon>Pseudomonadati</taxon>
        <taxon>Bacteroidota</taxon>
        <taxon>Sphingobacteriia</taxon>
        <taxon>Sphingobacteriales</taxon>
        <taxon>Sphingobacteriaceae</taxon>
        <taxon>Olivibacter</taxon>
    </lineage>
</organism>
<name>A0ABV6HMW8_9SPHI</name>
<dbReference type="Proteomes" id="UP001589774">
    <property type="component" value="Unassembled WGS sequence"/>
</dbReference>
<comment type="caution">
    <text evidence="1">The sequence shown here is derived from an EMBL/GenBank/DDBJ whole genome shotgun (WGS) entry which is preliminary data.</text>
</comment>
<dbReference type="EMBL" id="JBHLWO010000002">
    <property type="protein sequence ID" value="MFC0320244.1"/>
    <property type="molecule type" value="Genomic_DNA"/>
</dbReference>
<evidence type="ECO:0000313" key="1">
    <source>
        <dbReference type="EMBL" id="MFC0320244.1"/>
    </source>
</evidence>
<proteinExistence type="predicted"/>
<protein>
    <submittedName>
        <fullName evidence="1">Uncharacterized protein</fullName>
    </submittedName>
</protein>
<accession>A0ABV6HMW8</accession>
<keyword evidence="2" id="KW-1185">Reference proteome</keyword>
<evidence type="ECO:0000313" key="2">
    <source>
        <dbReference type="Proteomes" id="UP001589774"/>
    </source>
</evidence>
<sequence>MKSITDFYEKSGDWLFNLGDPTSNASDSACEIKSTSEEAGGSKLRKLIRRLFRSIKKQEEKMKRLHAIQSYPPI</sequence>
<gene>
    <name evidence="1" type="ORF">ACFFI0_18100</name>
</gene>
<reference evidence="1 2" key="1">
    <citation type="submission" date="2024-09" db="EMBL/GenBank/DDBJ databases">
        <authorList>
            <person name="Sun Q."/>
            <person name="Mori K."/>
        </authorList>
    </citation>
    <scope>NUCLEOTIDE SEQUENCE [LARGE SCALE GENOMIC DNA]</scope>
    <source>
        <strain evidence="1 2">CCM 7765</strain>
    </source>
</reference>
<dbReference type="RefSeq" id="WP_130855183.1">
    <property type="nucleotide sequence ID" value="NZ_JBHLWO010000002.1"/>
</dbReference>